<dbReference type="Gene3D" id="3.40.50.1820">
    <property type="entry name" value="alpha/beta hydrolase"/>
    <property type="match status" value="1"/>
</dbReference>
<keyword evidence="1 3" id="KW-0378">Hydrolase</keyword>
<dbReference type="SUPFAM" id="SSF53474">
    <property type="entry name" value="alpha/beta-Hydrolases"/>
    <property type="match status" value="1"/>
</dbReference>
<keyword evidence="4" id="KW-1185">Reference proteome</keyword>
<protein>
    <submittedName>
        <fullName evidence="3">Alpha/beta hydrolase</fullName>
    </submittedName>
</protein>
<evidence type="ECO:0000313" key="3">
    <source>
        <dbReference type="EMBL" id="GAA4807963.1"/>
    </source>
</evidence>
<dbReference type="PANTHER" id="PTHR48081">
    <property type="entry name" value="AB HYDROLASE SUPERFAMILY PROTEIN C4A8.06C"/>
    <property type="match status" value="1"/>
</dbReference>
<dbReference type="InterPro" id="IPR013094">
    <property type="entry name" value="AB_hydrolase_3"/>
</dbReference>
<evidence type="ECO:0000256" key="1">
    <source>
        <dbReference type="ARBA" id="ARBA00022801"/>
    </source>
</evidence>
<proteinExistence type="predicted"/>
<dbReference type="RefSeq" id="WP_345602153.1">
    <property type="nucleotide sequence ID" value="NZ_BAABKQ010000001.1"/>
</dbReference>
<dbReference type="GO" id="GO:0016787">
    <property type="term" value="F:hydrolase activity"/>
    <property type="evidence" value="ECO:0007669"/>
    <property type="project" value="UniProtKB-KW"/>
</dbReference>
<dbReference type="InterPro" id="IPR050300">
    <property type="entry name" value="GDXG_lipolytic_enzyme"/>
</dbReference>
<dbReference type="EMBL" id="BAABKQ010000001">
    <property type="protein sequence ID" value="GAA4807963.1"/>
    <property type="molecule type" value="Genomic_DNA"/>
</dbReference>
<dbReference type="InterPro" id="IPR029058">
    <property type="entry name" value="AB_hydrolase_fold"/>
</dbReference>
<evidence type="ECO:0000313" key="4">
    <source>
        <dbReference type="Proteomes" id="UP001500839"/>
    </source>
</evidence>
<reference evidence="4" key="1">
    <citation type="journal article" date="2019" name="Int. J. Syst. Evol. Microbiol.">
        <title>The Global Catalogue of Microorganisms (GCM) 10K type strain sequencing project: providing services to taxonomists for standard genome sequencing and annotation.</title>
        <authorList>
            <consortium name="The Broad Institute Genomics Platform"/>
            <consortium name="The Broad Institute Genome Sequencing Center for Infectious Disease"/>
            <person name="Wu L."/>
            <person name="Ma J."/>
        </authorList>
    </citation>
    <scope>NUCLEOTIDE SEQUENCE [LARGE SCALE GENOMIC DNA]</scope>
    <source>
        <strain evidence="4">JCM 18542</strain>
    </source>
</reference>
<gene>
    <name evidence="3" type="ORF">GCM10023353_09450</name>
</gene>
<dbReference type="Pfam" id="PF07859">
    <property type="entry name" value="Abhydrolase_3"/>
    <property type="match status" value="1"/>
</dbReference>
<sequence>MGIDTAIVSAYLRRTRKPLYSDAERYAQHLHRPKADAGPPRRLRRRCAVAEHTVEGFRHVTVAPHAGATSSGTAGSVVLYLHGGAYVNEIAPQHWTLVGMLARAGAAVHVPLYGLAPQHTFTEAYAMLDALYADLAVDASELTIMGDSAGGGLALGFAQTLRDSARPLPRALTLIAPWLDIACRNPEIDAIEVYDPWLGKAGALVAGRGWSGGADPDDPRLSPVLGSMAGLPPIDAYYGTFDITYADAPALARKCRDAETPLDLQVAAGACHVHPLVPTRAGRAARRRIVTRATGNP</sequence>
<dbReference type="Proteomes" id="UP001500839">
    <property type="component" value="Unassembled WGS sequence"/>
</dbReference>
<dbReference type="PANTHER" id="PTHR48081:SF8">
    <property type="entry name" value="ALPHA_BETA HYDROLASE FOLD-3 DOMAIN-CONTAINING PROTEIN-RELATED"/>
    <property type="match status" value="1"/>
</dbReference>
<feature type="domain" description="Alpha/beta hydrolase fold-3" evidence="2">
    <location>
        <begin position="78"/>
        <end position="273"/>
    </location>
</feature>
<accession>A0ABP9CHC7</accession>
<name>A0ABP9CHC7_9ACTN</name>
<organism evidence="3 4">
    <name type="scientific">Tomitella cavernea</name>
    <dbReference type="NCBI Taxonomy" id="1387982"/>
    <lineage>
        <taxon>Bacteria</taxon>
        <taxon>Bacillati</taxon>
        <taxon>Actinomycetota</taxon>
        <taxon>Actinomycetes</taxon>
        <taxon>Mycobacteriales</taxon>
        <taxon>Tomitella</taxon>
    </lineage>
</organism>
<comment type="caution">
    <text evidence="3">The sequence shown here is derived from an EMBL/GenBank/DDBJ whole genome shotgun (WGS) entry which is preliminary data.</text>
</comment>
<evidence type="ECO:0000259" key="2">
    <source>
        <dbReference type="Pfam" id="PF07859"/>
    </source>
</evidence>